<dbReference type="AlphaFoldDB" id="A0A167NLY3"/>
<dbReference type="RefSeq" id="XP_018294279.1">
    <property type="nucleotide sequence ID" value="XM_018430953.1"/>
</dbReference>
<dbReference type="InterPro" id="IPR013183">
    <property type="entry name" value="Hsk3-like"/>
</dbReference>
<sequence>MADEIQPLGNSTPSSLTSKQVHYARLNVQLSELEKNIKKLQENLQVTAEQIPSFRKLGTLHSSILMSSSRVLSENDTTETNRDS</sequence>
<evidence type="ECO:0000313" key="3">
    <source>
        <dbReference type="Proteomes" id="UP000077315"/>
    </source>
</evidence>
<name>A0A167NLY3_PHYB8</name>
<gene>
    <name evidence="2" type="ORF">PHYBLDRAFT_143220</name>
</gene>
<dbReference type="Proteomes" id="UP000077315">
    <property type="component" value="Unassembled WGS sequence"/>
</dbReference>
<organism evidence="2 3">
    <name type="scientific">Phycomyces blakesleeanus (strain ATCC 8743b / DSM 1359 / FGSC 10004 / NBRC 33097 / NRRL 1555)</name>
    <dbReference type="NCBI Taxonomy" id="763407"/>
    <lineage>
        <taxon>Eukaryota</taxon>
        <taxon>Fungi</taxon>
        <taxon>Fungi incertae sedis</taxon>
        <taxon>Mucoromycota</taxon>
        <taxon>Mucoromycotina</taxon>
        <taxon>Mucoromycetes</taxon>
        <taxon>Mucorales</taxon>
        <taxon>Phycomycetaceae</taxon>
        <taxon>Phycomyces</taxon>
    </lineage>
</organism>
<dbReference type="VEuPathDB" id="FungiDB:PHYBLDRAFT_143220"/>
<evidence type="ECO:0000256" key="1">
    <source>
        <dbReference type="SAM" id="Coils"/>
    </source>
</evidence>
<protein>
    <submittedName>
        <fullName evidence="2">Uncharacterized protein</fullName>
    </submittedName>
</protein>
<accession>A0A167NLY3</accession>
<feature type="coiled-coil region" evidence="1">
    <location>
        <begin position="23"/>
        <end position="50"/>
    </location>
</feature>
<dbReference type="GO" id="GO:0042729">
    <property type="term" value="C:DASH complex"/>
    <property type="evidence" value="ECO:0007669"/>
    <property type="project" value="TreeGrafter"/>
</dbReference>
<dbReference type="PANTHER" id="PTHR28289">
    <property type="entry name" value="DASH COMPLEX SUBUNIT HSK3"/>
    <property type="match status" value="1"/>
</dbReference>
<evidence type="ECO:0000313" key="2">
    <source>
        <dbReference type="EMBL" id="OAD76239.1"/>
    </source>
</evidence>
<dbReference type="GO" id="GO:0051010">
    <property type="term" value="F:microtubule plus-end binding"/>
    <property type="evidence" value="ECO:0007669"/>
    <property type="project" value="TreeGrafter"/>
</dbReference>
<dbReference type="GO" id="GO:0008608">
    <property type="term" value="P:attachment of spindle microtubules to kinetochore"/>
    <property type="evidence" value="ECO:0007669"/>
    <property type="project" value="InterPro"/>
</dbReference>
<dbReference type="GeneID" id="28991859"/>
<keyword evidence="3" id="KW-1185">Reference proteome</keyword>
<dbReference type="PANTHER" id="PTHR28289:SF1">
    <property type="entry name" value="DASH COMPLEX SUBUNIT HSK3"/>
    <property type="match status" value="1"/>
</dbReference>
<keyword evidence="1" id="KW-0175">Coiled coil</keyword>
<dbReference type="EMBL" id="KV440976">
    <property type="protein sequence ID" value="OAD76239.1"/>
    <property type="molecule type" value="Genomic_DNA"/>
</dbReference>
<dbReference type="Pfam" id="PF08227">
    <property type="entry name" value="DASH_Hsk3"/>
    <property type="match status" value="1"/>
</dbReference>
<reference evidence="3" key="1">
    <citation type="submission" date="2015-06" db="EMBL/GenBank/DDBJ databases">
        <title>Expansion of signal transduction pathways in fungi by whole-genome duplication.</title>
        <authorList>
            <consortium name="DOE Joint Genome Institute"/>
            <person name="Corrochano L.M."/>
            <person name="Kuo A."/>
            <person name="Marcet-Houben M."/>
            <person name="Polaino S."/>
            <person name="Salamov A."/>
            <person name="Villalobos J.M."/>
            <person name="Alvarez M.I."/>
            <person name="Avalos J."/>
            <person name="Benito E.P."/>
            <person name="Benoit I."/>
            <person name="Burger G."/>
            <person name="Camino L.P."/>
            <person name="Canovas D."/>
            <person name="Cerda-Olmedo E."/>
            <person name="Cheng J.-F."/>
            <person name="Dominguez A."/>
            <person name="Elias M."/>
            <person name="Eslava A.P."/>
            <person name="Glaser F."/>
            <person name="Grimwood J."/>
            <person name="Gutierrez G."/>
            <person name="Heitman J."/>
            <person name="Henrissat B."/>
            <person name="Iturriaga E.A."/>
            <person name="Lang B.F."/>
            <person name="Lavin J.L."/>
            <person name="Lee S."/>
            <person name="Li W."/>
            <person name="Lindquist E."/>
            <person name="Lopez-Garcia S."/>
            <person name="Luque E.M."/>
            <person name="Marcos A.T."/>
            <person name="Martin J."/>
            <person name="McCluskey K."/>
            <person name="Medina H.R."/>
            <person name="Miralles-Duran A."/>
            <person name="Miyazaki A."/>
            <person name="Munoz-Torres E."/>
            <person name="Oguiza J.A."/>
            <person name="Ohm R."/>
            <person name="Olmedo M."/>
            <person name="Orejas M."/>
            <person name="Ortiz-Castellanos L."/>
            <person name="Pisabarro A.G."/>
            <person name="Rodriguez-Romero J."/>
            <person name="Ruiz-Herrera J."/>
            <person name="Ruiz-Vazquez R."/>
            <person name="Sanz C."/>
            <person name="Schackwitz W."/>
            <person name="Schmutz J."/>
            <person name="Shahriari M."/>
            <person name="Shelest E."/>
            <person name="Silva-Franco F."/>
            <person name="Soanes D."/>
            <person name="Syed K."/>
            <person name="Tagua V.G."/>
            <person name="Talbot N.J."/>
            <person name="Thon M."/>
            <person name="De vries R.P."/>
            <person name="Wiebenga A."/>
            <person name="Yadav J.S."/>
            <person name="Braun E.L."/>
            <person name="Baker S."/>
            <person name="Garre V."/>
            <person name="Horwitz B."/>
            <person name="Torres-Martinez S."/>
            <person name="Idnurm A."/>
            <person name="Herrera-Estrella A."/>
            <person name="Gabaldon T."/>
            <person name="Grigoriev I.V."/>
        </authorList>
    </citation>
    <scope>NUCLEOTIDE SEQUENCE [LARGE SCALE GENOMIC DNA]</scope>
    <source>
        <strain evidence="3">NRRL 1555(-)</strain>
    </source>
</reference>
<dbReference type="InParanoid" id="A0A167NLY3"/>
<dbReference type="InterPro" id="IPR042332">
    <property type="entry name" value="Hsk3"/>
</dbReference>
<proteinExistence type="predicted"/>
<dbReference type="OrthoDB" id="3358869at2759"/>